<protein>
    <submittedName>
        <fullName evidence="2">Uncharacterized protein</fullName>
    </submittedName>
</protein>
<accession>A0A0U1M1U4</accession>
<evidence type="ECO:0000313" key="2">
    <source>
        <dbReference type="EMBL" id="CRG89545.1"/>
    </source>
</evidence>
<evidence type="ECO:0000256" key="1">
    <source>
        <dbReference type="SAM" id="MobiDB-lite"/>
    </source>
</evidence>
<feature type="compositionally biased region" description="Polar residues" evidence="1">
    <location>
        <begin position="13"/>
        <end position="31"/>
    </location>
</feature>
<organism evidence="2 3">
    <name type="scientific">Talaromyces islandicus</name>
    <name type="common">Penicillium islandicum</name>
    <dbReference type="NCBI Taxonomy" id="28573"/>
    <lineage>
        <taxon>Eukaryota</taxon>
        <taxon>Fungi</taxon>
        <taxon>Dikarya</taxon>
        <taxon>Ascomycota</taxon>
        <taxon>Pezizomycotina</taxon>
        <taxon>Eurotiomycetes</taxon>
        <taxon>Eurotiomycetidae</taxon>
        <taxon>Eurotiales</taxon>
        <taxon>Trichocomaceae</taxon>
        <taxon>Talaromyces</taxon>
        <taxon>Talaromyces sect. Islandici</taxon>
    </lineage>
</organism>
<evidence type="ECO:0000313" key="3">
    <source>
        <dbReference type="Proteomes" id="UP000054383"/>
    </source>
</evidence>
<dbReference type="EMBL" id="CVMT01000006">
    <property type="protein sequence ID" value="CRG89545.1"/>
    <property type="molecule type" value="Genomic_DNA"/>
</dbReference>
<dbReference type="AlphaFoldDB" id="A0A0U1M1U4"/>
<name>A0A0U1M1U4_TALIS</name>
<dbReference type="OrthoDB" id="4226624at2759"/>
<reference evidence="2 3" key="1">
    <citation type="submission" date="2015-04" db="EMBL/GenBank/DDBJ databases">
        <authorList>
            <person name="Syromyatnikov M.Y."/>
            <person name="Popov V.N."/>
        </authorList>
    </citation>
    <scope>NUCLEOTIDE SEQUENCE [LARGE SCALE GENOMIC DNA]</scope>
    <source>
        <strain evidence="2">WF-38-12</strain>
    </source>
</reference>
<sequence length="86" mass="9796">MAEAIKRAFHSLNPENSEETPTQQTPSQAGKKQTEKKKSEDISSMPVEKQFETDYDKAGNLVPDPVHFDKEHDMVKASLDDFIEHH</sequence>
<dbReference type="Proteomes" id="UP000054383">
    <property type="component" value="Unassembled WGS sequence"/>
</dbReference>
<proteinExistence type="predicted"/>
<feature type="region of interest" description="Disordered" evidence="1">
    <location>
        <begin position="1"/>
        <end position="64"/>
    </location>
</feature>
<feature type="compositionally biased region" description="Basic and acidic residues" evidence="1">
    <location>
        <begin position="32"/>
        <end position="41"/>
    </location>
</feature>
<gene>
    <name evidence="2" type="ORF">PISL3812_06581</name>
</gene>
<keyword evidence="3" id="KW-1185">Reference proteome</keyword>